<dbReference type="CDD" id="cd01362">
    <property type="entry name" value="Fumarase_classII"/>
    <property type="match status" value="1"/>
</dbReference>
<dbReference type="InterPro" id="IPR018951">
    <property type="entry name" value="Fumarase_C_C"/>
</dbReference>
<dbReference type="Gene3D" id="1.20.200.10">
    <property type="entry name" value="Fumarase/aspartase (Central domain)"/>
    <property type="match status" value="1"/>
</dbReference>
<feature type="binding site" evidence="5">
    <location>
        <position position="196"/>
    </location>
    <ligand>
        <name>substrate</name>
    </ligand>
</feature>
<evidence type="ECO:0000259" key="7">
    <source>
        <dbReference type="Pfam" id="PF10415"/>
    </source>
</evidence>
<dbReference type="Proteomes" id="UP000094828">
    <property type="component" value="Unassembled WGS sequence"/>
</dbReference>
<comment type="function">
    <text evidence="5">Involved in the TCA cycle. Catalyzes the stereospecific interconversion of fumarate to L-malate.</text>
</comment>
<dbReference type="Pfam" id="PF00206">
    <property type="entry name" value="Lyase_1"/>
    <property type="match status" value="1"/>
</dbReference>
<dbReference type="UniPathway" id="UPA00223">
    <property type="reaction ID" value="UER01007"/>
</dbReference>
<comment type="subunit">
    <text evidence="5">Homotetramer.</text>
</comment>
<keyword evidence="2 5" id="KW-0963">Cytoplasm</keyword>
<dbReference type="FunFam" id="1.10.275.10:FF:000001">
    <property type="entry name" value="Fumarate hydratase, mitochondrial"/>
    <property type="match status" value="1"/>
</dbReference>
<evidence type="ECO:0000256" key="4">
    <source>
        <dbReference type="ARBA" id="ARBA00023239"/>
    </source>
</evidence>
<feature type="active site" evidence="5">
    <location>
        <position position="327"/>
    </location>
</feature>
<comment type="catalytic activity">
    <reaction evidence="5">
        <text>(S)-malate = fumarate + H2O</text>
        <dbReference type="Rhea" id="RHEA:12460"/>
        <dbReference type="ChEBI" id="CHEBI:15377"/>
        <dbReference type="ChEBI" id="CHEBI:15589"/>
        <dbReference type="ChEBI" id="CHEBI:29806"/>
        <dbReference type="EC" id="4.2.1.2"/>
    </reaction>
</comment>
<dbReference type="STRING" id="1841610.A6X21_16485"/>
<dbReference type="InterPro" id="IPR008948">
    <property type="entry name" value="L-Aspartase-like"/>
</dbReference>
<evidence type="ECO:0000256" key="3">
    <source>
        <dbReference type="ARBA" id="ARBA00022532"/>
    </source>
</evidence>
<dbReference type="InterPro" id="IPR000362">
    <property type="entry name" value="Fumarate_lyase_fam"/>
</dbReference>
<dbReference type="Gene3D" id="1.10.40.30">
    <property type="entry name" value="Fumarase/aspartase (C-terminal domain)"/>
    <property type="match status" value="1"/>
</dbReference>
<accession>A0A1C3ET16</accession>
<comment type="miscellaneous">
    <text evidence="5">There are 2 substrate-binding sites: the catalytic A site, and the non-catalytic B site that may play a role in the transfer of substrate or product between the active site and the solvent. Alternatively, the B site may bind allosteric effectors.</text>
</comment>
<evidence type="ECO:0000256" key="1">
    <source>
        <dbReference type="ARBA" id="ARBA00009084"/>
    </source>
</evidence>
<dbReference type="EC" id="4.2.1.2" evidence="5"/>
<dbReference type="OrthoDB" id="9802809at2"/>
<evidence type="ECO:0000313" key="9">
    <source>
        <dbReference type="Proteomes" id="UP000094828"/>
    </source>
</evidence>
<dbReference type="EMBL" id="LYDR01000028">
    <property type="protein sequence ID" value="ODA36325.1"/>
    <property type="molecule type" value="Genomic_DNA"/>
</dbReference>
<gene>
    <name evidence="8" type="primary">aspA</name>
    <name evidence="5" type="synonym">fumC</name>
    <name evidence="8" type="ORF">A6X21_16485</name>
</gene>
<feature type="site" description="Important for catalytic activity" evidence="5">
    <location>
        <position position="340"/>
    </location>
</feature>
<dbReference type="GO" id="GO:0004333">
    <property type="term" value="F:fumarate hydratase activity"/>
    <property type="evidence" value="ECO:0007669"/>
    <property type="project" value="UniProtKB-UniRule"/>
</dbReference>
<dbReference type="PRINTS" id="PR00149">
    <property type="entry name" value="FUMRATELYASE"/>
</dbReference>
<dbReference type="InterPro" id="IPR005677">
    <property type="entry name" value="Fum_hydII"/>
</dbReference>
<feature type="domain" description="Fumarase C C-terminal" evidence="7">
    <location>
        <begin position="418"/>
        <end position="471"/>
    </location>
</feature>
<reference evidence="8 9" key="1">
    <citation type="submission" date="2016-05" db="EMBL/GenBank/DDBJ databases">
        <title>Genomic and physiological characterization of Planctopirus sp. isolated from fresh water lake.</title>
        <authorList>
            <person name="Subhash Y."/>
            <person name="Ramana C."/>
        </authorList>
    </citation>
    <scope>NUCLEOTIDE SEQUENCE [LARGE SCALE GENOMIC DNA]</scope>
    <source>
        <strain evidence="8 9">JC280</strain>
    </source>
</reference>
<dbReference type="PROSITE" id="PS00163">
    <property type="entry name" value="FUMARATE_LYASES"/>
    <property type="match status" value="1"/>
</dbReference>
<dbReference type="PANTHER" id="PTHR11444">
    <property type="entry name" value="ASPARTATEAMMONIA/ARGININOSUCCINATE/ADENYLOSUCCINATE LYASE"/>
    <property type="match status" value="1"/>
</dbReference>
<feature type="binding site" evidence="5">
    <location>
        <begin position="106"/>
        <end position="108"/>
    </location>
    <ligand>
        <name>substrate</name>
    </ligand>
</feature>
<feature type="binding site" evidence="5">
    <location>
        <begin position="148"/>
        <end position="150"/>
    </location>
    <ligand>
        <name>substrate</name>
    </ligand>
</feature>
<protein>
    <recommendedName>
        <fullName evidence="5">Fumarate hydratase class II</fullName>
        <shortName evidence="5">Fumarase C</shortName>
        <ecNumber evidence="5">4.2.1.2</ecNumber>
    </recommendedName>
    <alternativeName>
        <fullName evidence="5">Aerobic fumarase</fullName>
    </alternativeName>
    <alternativeName>
        <fullName evidence="5">Iron-independent fumarase</fullName>
    </alternativeName>
</protein>
<dbReference type="HAMAP" id="MF_00743">
    <property type="entry name" value="FumaraseC"/>
    <property type="match status" value="1"/>
</dbReference>
<evidence type="ECO:0000256" key="5">
    <source>
        <dbReference type="HAMAP-Rule" id="MF_00743"/>
    </source>
</evidence>
<dbReference type="PANTHER" id="PTHR11444:SF22">
    <property type="entry name" value="FUMARATE HYDRATASE CLASS II"/>
    <property type="match status" value="1"/>
</dbReference>
<dbReference type="GO" id="GO:0006106">
    <property type="term" value="P:fumarate metabolic process"/>
    <property type="evidence" value="ECO:0007669"/>
    <property type="project" value="InterPro"/>
</dbReference>
<keyword evidence="3 5" id="KW-0816">Tricarboxylic acid cycle</keyword>
<dbReference type="InterPro" id="IPR022761">
    <property type="entry name" value="Fumarate_lyase_N"/>
</dbReference>
<dbReference type="SUPFAM" id="SSF48557">
    <property type="entry name" value="L-aspartase-like"/>
    <property type="match status" value="1"/>
</dbReference>
<comment type="pathway">
    <text evidence="5">Carbohydrate metabolism; tricarboxylic acid cycle; (S)-malate from fumarate: step 1/1.</text>
</comment>
<organism evidence="8 9">
    <name type="scientific">Planctopirus hydrillae</name>
    <dbReference type="NCBI Taxonomy" id="1841610"/>
    <lineage>
        <taxon>Bacteria</taxon>
        <taxon>Pseudomonadati</taxon>
        <taxon>Planctomycetota</taxon>
        <taxon>Planctomycetia</taxon>
        <taxon>Planctomycetales</taxon>
        <taxon>Planctomycetaceae</taxon>
        <taxon>Planctopirus</taxon>
    </lineage>
</organism>
<keyword evidence="9" id="KW-1185">Reference proteome</keyword>
<feature type="binding site" description="in site B" evidence="5">
    <location>
        <begin position="138"/>
        <end position="141"/>
    </location>
    <ligand>
        <name>substrate</name>
    </ligand>
</feature>
<comment type="subcellular location">
    <subcellularLocation>
        <location evidence="5">Cytoplasm</location>
    </subcellularLocation>
</comment>
<comment type="similarity">
    <text evidence="1 5">Belongs to the class-II fumarase/aspartase family. Fumarase subfamily.</text>
</comment>
<feature type="domain" description="Fumarate lyase N-terminal" evidence="6">
    <location>
        <begin position="12"/>
        <end position="351"/>
    </location>
</feature>
<dbReference type="InterPro" id="IPR024083">
    <property type="entry name" value="Fumarase/histidase_N"/>
</dbReference>
<evidence type="ECO:0000259" key="6">
    <source>
        <dbReference type="Pfam" id="PF00206"/>
    </source>
</evidence>
<dbReference type="AlphaFoldDB" id="A0A1C3ET16"/>
<feature type="active site" description="Proton donor/acceptor" evidence="5">
    <location>
        <position position="197"/>
    </location>
</feature>
<dbReference type="RefSeq" id="WP_068845779.1">
    <property type="nucleotide sequence ID" value="NZ_LYDR01000028.1"/>
</dbReference>
<proteinExistence type="inferred from homology"/>
<dbReference type="NCBIfam" id="NF008909">
    <property type="entry name" value="PRK12273.1"/>
    <property type="match status" value="1"/>
</dbReference>
<dbReference type="FunFam" id="1.20.200.10:FF:000001">
    <property type="entry name" value="Fumarate hydratase, mitochondrial"/>
    <property type="match status" value="1"/>
</dbReference>
<dbReference type="GO" id="GO:0006099">
    <property type="term" value="P:tricarboxylic acid cycle"/>
    <property type="evidence" value="ECO:0007669"/>
    <property type="project" value="UniProtKB-UniRule"/>
</dbReference>
<sequence length="474" mass="51266">MTETRIETDSMGEVHVPAKAYYSAQTKRAIENFPVSGWTLHPELIRAMGWVKYACGVANRDLGKLTHSGKNKLTDQQVQFMLDAALEVAHGKWDGEFPIDVFQTGSGTSSNMNVNEVISNRAIELAGGDRFEAKKPIHPNDHVNMGQSTNCTFPTAIHVAVAHSIKTQLIPALKSLANTLDEKAKAWDKVLKIGRTHLADATPIRLGQEFSGFARQLELSVQRAQQAMAAVMELPVGGTAVGTGINTHPEFSSRVCAVLAKELDIPFIEAVNHFEANAQRDGLVECHGHLRAIAVTLFNVANNIRWLGSGPRCGFYEVILADLQPGSSIMPGKVNPVMCESLMQVAALVMGNDQTVAFSGATGGNFQLNIMMPVMGQTTVGSVVVMAGGVKAFDDLCAKLMEANPEACEASIEKSLAMVTSLNPYIGYEKAAQLAKEAFKTGKTIRQLCLEQKILSEEQLTEALDPYSMTEPHA</sequence>
<dbReference type="InterPro" id="IPR020557">
    <property type="entry name" value="Fumarate_lyase_CS"/>
</dbReference>
<name>A0A1C3ET16_9PLAN</name>
<feature type="binding site" evidence="5">
    <location>
        <position position="328"/>
    </location>
    <ligand>
        <name>substrate</name>
    </ligand>
</feature>
<feature type="binding site" evidence="5">
    <location>
        <begin position="333"/>
        <end position="335"/>
    </location>
    <ligand>
        <name>substrate</name>
    </ligand>
</feature>
<dbReference type="FunFam" id="1.10.40.30:FF:000002">
    <property type="entry name" value="Fumarate hydratase class II"/>
    <property type="match status" value="1"/>
</dbReference>
<comment type="caution">
    <text evidence="8">The sequence shown here is derived from an EMBL/GenBank/DDBJ whole genome shotgun (WGS) entry which is preliminary data.</text>
</comment>
<dbReference type="Gene3D" id="1.10.275.10">
    <property type="entry name" value="Fumarase/aspartase (N-terminal domain)"/>
    <property type="match status" value="1"/>
</dbReference>
<evidence type="ECO:0000256" key="2">
    <source>
        <dbReference type="ARBA" id="ARBA00022490"/>
    </source>
</evidence>
<dbReference type="GO" id="GO:0005737">
    <property type="term" value="C:cytoplasm"/>
    <property type="evidence" value="ECO:0007669"/>
    <property type="project" value="UniProtKB-SubCell"/>
</dbReference>
<evidence type="ECO:0000313" key="8">
    <source>
        <dbReference type="EMBL" id="ODA36325.1"/>
    </source>
</evidence>
<dbReference type="Pfam" id="PF10415">
    <property type="entry name" value="FumaraseC_C"/>
    <property type="match status" value="1"/>
</dbReference>
<keyword evidence="4 5" id="KW-0456">Lyase</keyword>